<sequence>MAAARAPAAASFVGVQAKPSLRGACMVVCAGATLPEGRKLRVAVVGGGPAGACCAETLAKAGIETYLIERKLDNCKPCGGAIPLCMLEEFDLPMDIVDRKVRKMTMISPTNKEVQIGQTLKDDEFIGMVRREVMDEFLRERASQNGCTLINGLFMSMTSPQSKDEAYTLTYNDFGEGDGTSRQGVRKTLDVDVVIGADGANSRVAKEIGAGDYEYAIAFQERMRIPEDKMEYYKERAEMYVGEDVSPDFYAWVFPKCDHVAVGTGTVIDKKGIQKYQQGIRERAKNRIAGGEILRVEAHPIPEHPRPWRVKDRATLIGDAAGYVTKCSGEGIYFAAKSGRMCAESIVTRTEMGTRMVDDRDLFDYINKFDAEYGATYFVLDALQKVFYTSDAARESFVDLCEEEYVQKVTFDSYLYKTVQGNNPIGDIALLGKTLSSLVKNNTSKPAPMRELV</sequence>
<accession>A0A7S3GN00</accession>
<name>A0A7S3GN00_9STRA</name>
<reference evidence="16" key="1">
    <citation type="submission" date="2021-01" db="EMBL/GenBank/DDBJ databases">
        <authorList>
            <person name="Corre E."/>
            <person name="Pelletier E."/>
            <person name="Niang G."/>
            <person name="Scheremetjew M."/>
            <person name="Finn R."/>
            <person name="Kale V."/>
            <person name="Holt S."/>
            <person name="Cochrane G."/>
            <person name="Meng A."/>
            <person name="Brown T."/>
            <person name="Cohen L."/>
        </authorList>
    </citation>
    <scope>NUCLEOTIDE SEQUENCE</scope>
    <source>
        <strain evidence="16">CCAP 955/1</strain>
    </source>
</reference>
<dbReference type="Pfam" id="PF01494">
    <property type="entry name" value="FAD_binding_3"/>
    <property type="match status" value="1"/>
</dbReference>
<dbReference type="PRINTS" id="PR00420">
    <property type="entry name" value="RNGMNOXGNASE"/>
</dbReference>
<evidence type="ECO:0000256" key="1">
    <source>
        <dbReference type="ARBA" id="ARBA00006632"/>
    </source>
</evidence>
<protein>
    <recommendedName>
        <fullName evidence="12">Geranylgeranyl diphosphate reductase, chloroplastic</fullName>
        <ecNumber evidence="2">1.3.1.83</ecNumber>
    </recommendedName>
    <alternativeName>
        <fullName evidence="9">Geranylgeranyl reductase</fullName>
    </alternativeName>
</protein>
<dbReference type="InterPro" id="IPR050407">
    <property type="entry name" value="Geranylgeranyl_reductase"/>
</dbReference>
<keyword evidence="4" id="KW-0521">NADP</keyword>
<evidence type="ECO:0000256" key="8">
    <source>
        <dbReference type="ARBA" id="ARBA00024015"/>
    </source>
</evidence>
<comment type="pathway">
    <text evidence="7">Porphyrin-containing compound metabolism.</text>
</comment>
<comment type="similarity">
    <text evidence="1">Belongs to the geranylgeranyl reductase family. ChlP subfamily.</text>
</comment>
<evidence type="ECO:0000256" key="6">
    <source>
        <dbReference type="ARBA" id="ARBA00023171"/>
    </source>
</evidence>
<feature type="domain" description="FAD-binding" evidence="13">
    <location>
        <begin position="40"/>
        <end position="331"/>
    </location>
</feature>
<dbReference type="Gene3D" id="3.50.50.60">
    <property type="entry name" value="FAD/NAD(P)-binding domain"/>
    <property type="match status" value="1"/>
</dbReference>
<evidence type="ECO:0000256" key="7">
    <source>
        <dbReference type="ARBA" id="ARBA00023444"/>
    </source>
</evidence>
<dbReference type="NCBIfam" id="TIGR02032">
    <property type="entry name" value="GG-red-SF"/>
    <property type="match status" value="1"/>
</dbReference>
<dbReference type="EMBL" id="HBIC01000732">
    <property type="protein sequence ID" value="CAE0271596.1"/>
    <property type="molecule type" value="Transcribed_RNA"/>
</dbReference>
<evidence type="ECO:0000256" key="3">
    <source>
        <dbReference type="ARBA" id="ARBA00022531"/>
    </source>
</evidence>
<dbReference type="GO" id="GO:0009535">
    <property type="term" value="C:chloroplast thylakoid membrane"/>
    <property type="evidence" value="ECO:0007669"/>
    <property type="project" value="TreeGrafter"/>
</dbReference>
<comment type="catalytic activity">
    <reaction evidence="10">
        <text>phytyl diphosphate + 3 NADP(+) = geranylgeranyl diphosphate + 3 NADPH + 3 H(+)</text>
        <dbReference type="Rhea" id="RHEA:26229"/>
        <dbReference type="ChEBI" id="CHEBI:15378"/>
        <dbReference type="ChEBI" id="CHEBI:57533"/>
        <dbReference type="ChEBI" id="CHEBI:57783"/>
        <dbReference type="ChEBI" id="CHEBI:58349"/>
        <dbReference type="ChEBI" id="CHEBI:75434"/>
        <dbReference type="EC" id="1.3.1.83"/>
    </reaction>
</comment>
<dbReference type="PANTHER" id="PTHR42685:SF4">
    <property type="entry name" value="GERANYLGERANYL DIPHOSPHATE REDUCTASE, CHLOROPLASTIC"/>
    <property type="match status" value="1"/>
</dbReference>
<dbReference type="InterPro" id="IPR011774">
    <property type="entry name" value="Geranylgeranyl_Rdtase_pln/cyn"/>
</dbReference>
<gene>
    <name evidence="14" type="ORF">SELO1098_LOCUS421</name>
    <name evidence="15" type="ORF">SELO1098_LOCUS423</name>
    <name evidence="16" type="ORF">SELO1098_LOCUS424</name>
    <name evidence="17" type="ORF">SELO1098_LOCUS425</name>
    <name evidence="18" type="ORF">SELO1098_LOCUS427</name>
</gene>
<evidence type="ECO:0000259" key="13">
    <source>
        <dbReference type="Pfam" id="PF01494"/>
    </source>
</evidence>
<dbReference type="GO" id="GO:0015979">
    <property type="term" value="P:photosynthesis"/>
    <property type="evidence" value="ECO:0007669"/>
    <property type="project" value="UniProtKB-KW"/>
</dbReference>
<dbReference type="EMBL" id="HBIC01000738">
    <property type="protein sequence ID" value="CAE0271602.1"/>
    <property type="molecule type" value="Transcribed_RNA"/>
</dbReference>
<evidence type="ECO:0000256" key="12">
    <source>
        <dbReference type="ARBA" id="ARBA00067953"/>
    </source>
</evidence>
<dbReference type="GO" id="GO:0015995">
    <property type="term" value="P:chlorophyll biosynthetic process"/>
    <property type="evidence" value="ECO:0007669"/>
    <property type="project" value="UniProtKB-KW"/>
</dbReference>
<dbReference type="AlphaFoldDB" id="A0A7S3GN00"/>
<evidence type="ECO:0000313" key="15">
    <source>
        <dbReference type="EMBL" id="CAE0271598.1"/>
    </source>
</evidence>
<evidence type="ECO:0000256" key="2">
    <source>
        <dbReference type="ARBA" id="ARBA00012380"/>
    </source>
</evidence>
<dbReference type="NCBIfam" id="TIGR02028">
    <property type="entry name" value="ChlP"/>
    <property type="match status" value="1"/>
</dbReference>
<dbReference type="GO" id="GO:0045550">
    <property type="term" value="F:geranylgeranyl reductase activity"/>
    <property type="evidence" value="ECO:0007669"/>
    <property type="project" value="InterPro"/>
</dbReference>
<dbReference type="InterPro" id="IPR036188">
    <property type="entry name" value="FAD/NAD-bd_sf"/>
</dbReference>
<organism evidence="16">
    <name type="scientific">Spumella elongata</name>
    <dbReference type="NCBI Taxonomy" id="89044"/>
    <lineage>
        <taxon>Eukaryota</taxon>
        <taxon>Sar</taxon>
        <taxon>Stramenopiles</taxon>
        <taxon>Ochrophyta</taxon>
        <taxon>Chrysophyceae</taxon>
        <taxon>Chromulinales</taxon>
        <taxon>Chromulinaceae</taxon>
        <taxon>Spumella</taxon>
    </lineage>
</organism>
<keyword evidence="3" id="KW-0602">Photosynthesis</keyword>
<dbReference type="InterPro" id="IPR002938">
    <property type="entry name" value="FAD-bd"/>
</dbReference>
<dbReference type="NCBIfam" id="TIGR02023">
    <property type="entry name" value="BchP-ChlP"/>
    <property type="match status" value="1"/>
</dbReference>
<dbReference type="FunFam" id="3.50.50.60:FF:000083">
    <property type="entry name" value="Geranylgeranyl diphosphate reductase"/>
    <property type="match status" value="1"/>
</dbReference>
<keyword evidence="6" id="KW-0149">Chlorophyll biosynthesis</keyword>
<dbReference type="InterPro" id="IPR011777">
    <property type="entry name" value="Geranylgeranyl_Rdtase_fam"/>
</dbReference>
<comment type="function">
    <text evidence="11">Catalyzes the reduction of geranylgeranyl diphosphate to phytyl diphosphate, providing phytol for both tocopherol and chlorophyll synthesis.</text>
</comment>
<dbReference type="EMBL" id="HBIC01000736">
    <property type="protein sequence ID" value="CAE0271600.1"/>
    <property type="molecule type" value="Transcribed_RNA"/>
</dbReference>
<dbReference type="EC" id="1.3.1.83" evidence="2"/>
<evidence type="ECO:0000256" key="10">
    <source>
        <dbReference type="ARBA" id="ARBA00047837"/>
    </source>
</evidence>
<dbReference type="GO" id="GO:0102067">
    <property type="term" value="F:geranylgeranyl diphosphate reductase activity"/>
    <property type="evidence" value="ECO:0007669"/>
    <property type="project" value="UniProtKB-EC"/>
</dbReference>
<keyword evidence="5" id="KW-0560">Oxidoreductase</keyword>
<evidence type="ECO:0000313" key="17">
    <source>
        <dbReference type="EMBL" id="CAE0271600.1"/>
    </source>
</evidence>
<dbReference type="InterPro" id="IPR010253">
    <property type="entry name" value="BchP_ChlP_pln/prok"/>
</dbReference>
<comment type="pathway">
    <text evidence="8">Cofactor biosynthesis; tocopherol biosynthesis.</text>
</comment>
<dbReference type="EMBL" id="HBIC01000735">
    <property type="protein sequence ID" value="CAE0271599.1"/>
    <property type="molecule type" value="Transcribed_RNA"/>
</dbReference>
<evidence type="ECO:0000256" key="11">
    <source>
        <dbReference type="ARBA" id="ARBA00058147"/>
    </source>
</evidence>
<dbReference type="SUPFAM" id="SSF51905">
    <property type="entry name" value="FAD/NAD(P)-binding domain"/>
    <property type="match status" value="1"/>
</dbReference>
<proteinExistence type="inferred from homology"/>
<evidence type="ECO:0000313" key="16">
    <source>
        <dbReference type="EMBL" id="CAE0271599.1"/>
    </source>
</evidence>
<dbReference type="EMBL" id="HBIC01000734">
    <property type="protein sequence ID" value="CAE0271598.1"/>
    <property type="molecule type" value="Transcribed_RNA"/>
</dbReference>
<evidence type="ECO:0000313" key="18">
    <source>
        <dbReference type="EMBL" id="CAE0271602.1"/>
    </source>
</evidence>
<evidence type="ECO:0000256" key="5">
    <source>
        <dbReference type="ARBA" id="ARBA00023002"/>
    </source>
</evidence>
<evidence type="ECO:0000256" key="4">
    <source>
        <dbReference type="ARBA" id="ARBA00022857"/>
    </source>
</evidence>
<dbReference type="PANTHER" id="PTHR42685">
    <property type="entry name" value="GERANYLGERANYL DIPHOSPHATE REDUCTASE"/>
    <property type="match status" value="1"/>
</dbReference>
<evidence type="ECO:0000313" key="14">
    <source>
        <dbReference type="EMBL" id="CAE0271596.1"/>
    </source>
</evidence>
<evidence type="ECO:0000256" key="9">
    <source>
        <dbReference type="ARBA" id="ARBA00033069"/>
    </source>
</evidence>
<dbReference type="GO" id="GO:0071949">
    <property type="term" value="F:FAD binding"/>
    <property type="evidence" value="ECO:0007669"/>
    <property type="project" value="InterPro"/>
</dbReference>